<name>A0A4Z2B5K9_9TELE</name>
<accession>A0A4Z2B5K9</accession>
<organism evidence="2 3">
    <name type="scientific">Takifugu bimaculatus</name>
    <dbReference type="NCBI Taxonomy" id="433685"/>
    <lineage>
        <taxon>Eukaryota</taxon>
        <taxon>Metazoa</taxon>
        <taxon>Chordata</taxon>
        <taxon>Craniata</taxon>
        <taxon>Vertebrata</taxon>
        <taxon>Euteleostomi</taxon>
        <taxon>Actinopterygii</taxon>
        <taxon>Neopterygii</taxon>
        <taxon>Teleostei</taxon>
        <taxon>Neoteleostei</taxon>
        <taxon>Acanthomorphata</taxon>
        <taxon>Eupercaria</taxon>
        <taxon>Tetraodontiformes</taxon>
        <taxon>Tetradontoidea</taxon>
        <taxon>Tetraodontidae</taxon>
        <taxon>Takifugu</taxon>
    </lineage>
</organism>
<proteinExistence type="predicted"/>
<feature type="compositionally biased region" description="Polar residues" evidence="1">
    <location>
        <begin position="34"/>
        <end position="49"/>
    </location>
</feature>
<gene>
    <name evidence="2" type="ORF">fugu_005648</name>
</gene>
<protein>
    <submittedName>
        <fullName evidence="2">Uncharacterized protein</fullName>
    </submittedName>
</protein>
<dbReference type="EMBL" id="SWLE01000019">
    <property type="protein sequence ID" value="TNM87427.1"/>
    <property type="molecule type" value="Genomic_DNA"/>
</dbReference>
<evidence type="ECO:0000313" key="2">
    <source>
        <dbReference type="EMBL" id="TNM87427.1"/>
    </source>
</evidence>
<evidence type="ECO:0000313" key="3">
    <source>
        <dbReference type="Proteomes" id="UP000516260"/>
    </source>
</evidence>
<dbReference type="Proteomes" id="UP000516260">
    <property type="component" value="Chromosome 6"/>
</dbReference>
<reference evidence="2 3" key="1">
    <citation type="submission" date="2019-04" db="EMBL/GenBank/DDBJ databases">
        <title>The sequence and de novo assembly of Takifugu bimaculatus genome using PacBio and Hi-C technologies.</title>
        <authorList>
            <person name="Xu P."/>
            <person name="Liu B."/>
            <person name="Zhou Z."/>
        </authorList>
    </citation>
    <scope>NUCLEOTIDE SEQUENCE [LARGE SCALE GENOMIC DNA]</scope>
    <source>
        <strain evidence="2">TB-2018</strain>
        <tissue evidence="2">Muscle</tissue>
    </source>
</reference>
<sequence length="208" mass="22781">MRNSPITVRSDPPRRVNSPVRVPPPDSESESDENPVSVQRHSTSYSQDPLSRYRVLPEVAVEPPRWSADGVTAGAPPQKVRSESDSGASYASVPRRSSTESTDSRKATTRYRVLPEVKPLPVEAKPQPPRRAPSPMRPPPPDDSSDSDQLAPLRRSGSSEREENHRSAPRVAMGAGSLWDFGEEQPTCLLQTCRGAHLLPAPRLLPIS</sequence>
<evidence type="ECO:0000256" key="1">
    <source>
        <dbReference type="SAM" id="MobiDB-lite"/>
    </source>
</evidence>
<feature type="region of interest" description="Disordered" evidence="1">
    <location>
        <begin position="1"/>
        <end position="171"/>
    </location>
</feature>
<dbReference type="AlphaFoldDB" id="A0A4Z2B5K9"/>
<feature type="compositionally biased region" description="Polar residues" evidence="1">
    <location>
        <begin position="85"/>
        <end position="101"/>
    </location>
</feature>
<keyword evidence="3" id="KW-1185">Reference proteome</keyword>
<feature type="compositionally biased region" description="Pro residues" evidence="1">
    <location>
        <begin position="126"/>
        <end position="142"/>
    </location>
</feature>
<feature type="compositionally biased region" description="Basic and acidic residues" evidence="1">
    <location>
        <begin position="157"/>
        <end position="166"/>
    </location>
</feature>
<comment type="caution">
    <text evidence="2">The sequence shown here is derived from an EMBL/GenBank/DDBJ whole genome shotgun (WGS) entry which is preliminary data.</text>
</comment>